<evidence type="ECO:0008006" key="6">
    <source>
        <dbReference type="Google" id="ProtNLM"/>
    </source>
</evidence>
<sequence length="312" mass="34636">MYHPKLGLIGVGWVGAQLKRYFEEFRGYKAGVDLMLHDIDPKKCAGDINQAEVIFVAVPTPPNPKDGSCDTSILEDAVGKISGKDKIVVLKSTIPPGTTERMQAKYPQHKFLFNPEFLSEKTAWQDMLRPDRQIVGFTEKSLDAAHLVLSLLPSAPLTSPCRIGTYEQTRITATEAEMIKYAGNVYFAQKVNWANALARMAEKIGANYEHVRKGMASDQRIGDSHLDVNHGGYRGFGGYCFPKDTAAFMAFAKQNGLNDVHELLTAAWKFNENLLAEQGLTVEDVSHHISDLELIAKKPRLRQGFGGQAQRK</sequence>
<evidence type="ECO:0000259" key="3">
    <source>
        <dbReference type="Pfam" id="PF03721"/>
    </source>
</evidence>
<evidence type="ECO:0000313" key="4">
    <source>
        <dbReference type="EMBL" id="OGY68389.1"/>
    </source>
</evidence>
<organism evidence="4 5">
    <name type="scientific">Candidatus Harrisonbacteria bacterium RIFOXYA1_FULL_48_8</name>
    <dbReference type="NCBI Taxonomy" id="1798411"/>
    <lineage>
        <taxon>Bacteria</taxon>
        <taxon>Candidatus Harrisoniibacteriota</taxon>
    </lineage>
</organism>
<evidence type="ECO:0000313" key="5">
    <source>
        <dbReference type="Proteomes" id="UP000176626"/>
    </source>
</evidence>
<dbReference type="PANTHER" id="PTHR43750">
    <property type="entry name" value="UDP-GLUCOSE 6-DEHYDROGENASE TUAD"/>
    <property type="match status" value="1"/>
</dbReference>
<feature type="domain" description="UDP-glucose/GDP-mannose dehydrogenase dimerisation" evidence="2">
    <location>
        <begin position="175"/>
        <end position="272"/>
    </location>
</feature>
<dbReference type="Pfam" id="PF03721">
    <property type="entry name" value="UDPG_MGDP_dh_N"/>
    <property type="match status" value="1"/>
</dbReference>
<dbReference type="EMBL" id="MHJN01000027">
    <property type="protein sequence ID" value="OGY68389.1"/>
    <property type="molecule type" value="Genomic_DNA"/>
</dbReference>
<gene>
    <name evidence="4" type="ORF">A2214_00235</name>
</gene>
<dbReference type="InterPro" id="IPR001732">
    <property type="entry name" value="UDP-Glc/GDP-Man_DH_N"/>
</dbReference>
<evidence type="ECO:0000256" key="1">
    <source>
        <dbReference type="ARBA" id="ARBA00006601"/>
    </source>
</evidence>
<dbReference type="Pfam" id="PF00984">
    <property type="entry name" value="UDPG_MGDP_dh"/>
    <property type="match status" value="1"/>
</dbReference>
<dbReference type="SUPFAM" id="SSF48179">
    <property type="entry name" value="6-phosphogluconate dehydrogenase C-terminal domain-like"/>
    <property type="match status" value="1"/>
</dbReference>
<comment type="similarity">
    <text evidence="1">Belongs to the UDP-glucose/GDP-mannose dehydrogenase family.</text>
</comment>
<comment type="caution">
    <text evidence="4">The sequence shown here is derived from an EMBL/GenBank/DDBJ whole genome shotgun (WGS) entry which is preliminary data.</text>
</comment>
<dbReference type="Gene3D" id="1.20.5.100">
    <property type="entry name" value="Cytochrome c1, transmembrane anchor, C-terminal"/>
    <property type="match status" value="1"/>
</dbReference>
<evidence type="ECO:0000259" key="2">
    <source>
        <dbReference type="Pfam" id="PF00984"/>
    </source>
</evidence>
<accession>A0A1G1ZV83</accession>
<dbReference type="GO" id="GO:0051287">
    <property type="term" value="F:NAD binding"/>
    <property type="evidence" value="ECO:0007669"/>
    <property type="project" value="InterPro"/>
</dbReference>
<protein>
    <recommendedName>
        <fullName evidence="6">UDP-glucose/GDP-mannose dehydrogenase dimerisation domain-containing protein</fullName>
    </recommendedName>
</protein>
<name>A0A1G1ZV83_9BACT</name>
<dbReference type="InterPro" id="IPR036291">
    <property type="entry name" value="NAD(P)-bd_dom_sf"/>
</dbReference>
<dbReference type="GO" id="GO:0016616">
    <property type="term" value="F:oxidoreductase activity, acting on the CH-OH group of donors, NAD or NADP as acceptor"/>
    <property type="evidence" value="ECO:0007669"/>
    <property type="project" value="InterPro"/>
</dbReference>
<dbReference type="AlphaFoldDB" id="A0A1G1ZV83"/>
<dbReference type="InterPro" id="IPR014026">
    <property type="entry name" value="UDP-Glc/GDP-Man_DH_dimer"/>
</dbReference>
<dbReference type="Gene3D" id="3.40.50.720">
    <property type="entry name" value="NAD(P)-binding Rossmann-like Domain"/>
    <property type="match status" value="2"/>
</dbReference>
<dbReference type="SUPFAM" id="SSF51735">
    <property type="entry name" value="NAD(P)-binding Rossmann-fold domains"/>
    <property type="match status" value="1"/>
</dbReference>
<feature type="domain" description="UDP-glucose/GDP-mannose dehydrogenase N-terminal" evidence="3">
    <location>
        <begin position="47"/>
        <end position="143"/>
    </location>
</feature>
<reference evidence="4 5" key="1">
    <citation type="journal article" date="2016" name="Nat. Commun.">
        <title>Thousands of microbial genomes shed light on interconnected biogeochemical processes in an aquifer system.</title>
        <authorList>
            <person name="Anantharaman K."/>
            <person name="Brown C.T."/>
            <person name="Hug L.A."/>
            <person name="Sharon I."/>
            <person name="Castelle C.J."/>
            <person name="Probst A.J."/>
            <person name="Thomas B.C."/>
            <person name="Singh A."/>
            <person name="Wilkins M.J."/>
            <person name="Karaoz U."/>
            <person name="Brodie E.L."/>
            <person name="Williams K.H."/>
            <person name="Hubbard S.S."/>
            <person name="Banfield J.F."/>
        </authorList>
    </citation>
    <scope>NUCLEOTIDE SEQUENCE [LARGE SCALE GENOMIC DNA]</scope>
</reference>
<dbReference type="InterPro" id="IPR008927">
    <property type="entry name" value="6-PGluconate_DH-like_C_sf"/>
</dbReference>
<dbReference type="PANTHER" id="PTHR43750:SF3">
    <property type="entry name" value="UDP-GLUCOSE 6-DEHYDROGENASE TUAD"/>
    <property type="match status" value="1"/>
</dbReference>
<dbReference type="Proteomes" id="UP000176626">
    <property type="component" value="Unassembled WGS sequence"/>
</dbReference>
<proteinExistence type="inferred from homology"/>